<reference evidence="2 3" key="1">
    <citation type="journal article" date="2012" name="PLoS Pathog.">
        <title>Diverse lifestyles and strategies of plant pathogenesis encoded in the genomes of eighteen Dothideomycetes fungi.</title>
        <authorList>
            <person name="Ohm R.A."/>
            <person name="Feau N."/>
            <person name="Henrissat B."/>
            <person name="Schoch C.L."/>
            <person name="Horwitz B.A."/>
            <person name="Barry K.W."/>
            <person name="Condon B.J."/>
            <person name="Copeland A.C."/>
            <person name="Dhillon B."/>
            <person name="Glaser F."/>
            <person name="Hesse C.N."/>
            <person name="Kosti I."/>
            <person name="LaButti K."/>
            <person name="Lindquist E.A."/>
            <person name="Lucas S."/>
            <person name="Salamov A.A."/>
            <person name="Bradshaw R.E."/>
            <person name="Ciuffetti L."/>
            <person name="Hamelin R.C."/>
            <person name="Kema G.H.J."/>
            <person name="Lawrence C."/>
            <person name="Scott J.A."/>
            <person name="Spatafora J.W."/>
            <person name="Turgeon B.G."/>
            <person name="de Wit P.J.G.M."/>
            <person name="Zhong S."/>
            <person name="Goodwin S.B."/>
            <person name="Grigoriev I.V."/>
        </authorList>
    </citation>
    <scope>NUCLEOTIDE SEQUENCE [LARGE SCALE GENOMIC DNA]</scope>
    <source>
        <strain evidence="2 3">CIRAD86</strain>
    </source>
</reference>
<proteinExistence type="predicted"/>
<feature type="signal peptide" evidence="1">
    <location>
        <begin position="1"/>
        <end position="24"/>
    </location>
</feature>
<evidence type="ECO:0000256" key="1">
    <source>
        <dbReference type="SAM" id="SignalP"/>
    </source>
</evidence>
<gene>
    <name evidence="2" type="ORF">MYCFIDRAFT_77831</name>
</gene>
<organism evidence="2 3">
    <name type="scientific">Pseudocercospora fijiensis (strain CIRAD86)</name>
    <name type="common">Black leaf streak disease fungus</name>
    <name type="synonym">Mycosphaerella fijiensis</name>
    <dbReference type="NCBI Taxonomy" id="383855"/>
    <lineage>
        <taxon>Eukaryota</taxon>
        <taxon>Fungi</taxon>
        <taxon>Dikarya</taxon>
        <taxon>Ascomycota</taxon>
        <taxon>Pezizomycotina</taxon>
        <taxon>Dothideomycetes</taxon>
        <taxon>Dothideomycetidae</taxon>
        <taxon>Mycosphaerellales</taxon>
        <taxon>Mycosphaerellaceae</taxon>
        <taxon>Pseudocercospora</taxon>
    </lineage>
</organism>
<dbReference type="VEuPathDB" id="FungiDB:MYCFIDRAFT_77831"/>
<feature type="chain" id="PRO_5004031425" evidence="1">
    <location>
        <begin position="25"/>
        <end position="412"/>
    </location>
</feature>
<dbReference type="Proteomes" id="UP000016932">
    <property type="component" value="Unassembled WGS sequence"/>
</dbReference>
<dbReference type="OrthoDB" id="3650767at2759"/>
<dbReference type="GeneID" id="19341367"/>
<dbReference type="PROSITE" id="PS51257">
    <property type="entry name" value="PROKAR_LIPOPROTEIN"/>
    <property type="match status" value="1"/>
</dbReference>
<name>M3ASB1_PSEFD</name>
<keyword evidence="3" id="KW-1185">Reference proteome</keyword>
<evidence type="ECO:0000313" key="2">
    <source>
        <dbReference type="EMBL" id="EME80043.1"/>
    </source>
</evidence>
<dbReference type="STRING" id="383855.M3ASB1"/>
<dbReference type="KEGG" id="pfj:MYCFIDRAFT_77831"/>
<protein>
    <submittedName>
        <fullName evidence="2">Uncharacterized protein</fullName>
    </submittedName>
</protein>
<dbReference type="AlphaFoldDB" id="M3ASB1"/>
<keyword evidence="1" id="KW-0732">Signal</keyword>
<dbReference type="RefSeq" id="XP_007928902.1">
    <property type="nucleotide sequence ID" value="XM_007930711.1"/>
</dbReference>
<accession>M3ASB1</accession>
<dbReference type="EMBL" id="KB446561">
    <property type="protein sequence ID" value="EME80043.1"/>
    <property type="molecule type" value="Genomic_DNA"/>
</dbReference>
<evidence type="ECO:0000313" key="3">
    <source>
        <dbReference type="Proteomes" id="UP000016932"/>
    </source>
</evidence>
<dbReference type="HOGENOM" id="CLU_667516_0_0_1"/>
<dbReference type="eggNOG" id="ENOG502RS22">
    <property type="taxonomic scope" value="Eukaryota"/>
</dbReference>
<sequence length="412" mass="46126">MVTLRRITLGIGVTLACLTSSVLSSGPAPAAHAHASTSPLRYRLHPRNFTVARASCELNCDIDLCADDPGLCDDADVVWEESILIDASTQASYASARIYKVDLRDGKGSFSISSRPYPGSSLLRGDGSKWANQPYDKAFNYKDSADCNNWALGHFDYPTNYAHWVTEHILELQTVKMFIVSAISGTLPSGATSEIAPLGASWFRDVWNKDVLPSDLPGIGEGGNSPTVPNDRVFEELGSVQNRHELVLAGRELNAVKARIWKGIAPHADDKFDSAVEKWMATKTCGLSPRFIKYLKSVFLVFDYMTDSKSVLQFASKESGGVWHELELIEKYVGEGTELTDRWMEFWCDFLDSRMDKMKDWLVEKISYVNHRIGDTPEQDRPADWYEVSQILYGMYDDAWNRGSFRCQADLD</sequence>